<dbReference type="AlphaFoldDB" id="A0A811L0W1"/>
<name>A0A811L0W1_9BILA</name>
<reference evidence="1" key="1">
    <citation type="submission" date="2020-09" db="EMBL/GenBank/DDBJ databases">
        <authorList>
            <person name="Kikuchi T."/>
        </authorList>
    </citation>
    <scope>NUCLEOTIDE SEQUENCE</scope>
    <source>
        <strain evidence="1">SH1</strain>
    </source>
</reference>
<evidence type="ECO:0000313" key="2">
    <source>
        <dbReference type="Proteomes" id="UP000614601"/>
    </source>
</evidence>
<comment type="caution">
    <text evidence="1">The sequence shown here is derived from an EMBL/GenBank/DDBJ whole genome shotgun (WGS) entry which is preliminary data.</text>
</comment>
<dbReference type="Proteomes" id="UP000614601">
    <property type="component" value="Unassembled WGS sequence"/>
</dbReference>
<keyword evidence="2" id="KW-1185">Reference proteome</keyword>
<protein>
    <submittedName>
        <fullName evidence="1">Uncharacterized protein</fullName>
    </submittedName>
</protein>
<evidence type="ECO:0000313" key="1">
    <source>
        <dbReference type="EMBL" id="CAD5221199.1"/>
    </source>
</evidence>
<gene>
    <name evidence="1" type="ORF">BOKJ2_LOCUS9325</name>
</gene>
<organism evidence="1 2">
    <name type="scientific">Bursaphelenchus okinawaensis</name>
    <dbReference type="NCBI Taxonomy" id="465554"/>
    <lineage>
        <taxon>Eukaryota</taxon>
        <taxon>Metazoa</taxon>
        <taxon>Ecdysozoa</taxon>
        <taxon>Nematoda</taxon>
        <taxon>Chromadorea</taxon>
        <taxon>Rhabditida</taxon>
        <taxon>Tylenchina</taxon>
        <taxon>Tylenchomorpha</taxon>
        <taxon>Aphelenchoidea</taxon>
        <taxon>Aphelenchoididae</taxon>
        <taxon>Bursaphelenchus</taxon>
    </lineage>
</organism>
<dbReference type="EMBL" id="CAJFDH010000004">
    <property type="protein sequence ID" value="CAD5221199.1"/>
    <property type="molecule type" value="Genomic_DNA"/>
</dbReference>
<sequence>MTWTETREASEKKLKAGLAQRLKEDLADPVEVYMTEKLEIMEAVTLVTLEAALKEMMMEDSADAVEVSVVTPEAKKDSADAVIKETGSSRHYGAFE</sequence>
<proteinExistence type="predicted"/>
<dbReference type="Proteomes" id="UP000783686">
    <property type="component" value="Unassembled WGS sequence"/>
</dbReference>
<accession>A0A811L0W1</accession>
<dbReference type="EMBL" id="CAJFCW020000004">
    <property type="protein sequence ID" value="CAG9114730.1"/>
    <property type="molecule type" value="Genomic_DNA"/>
</dbReference>